<evidence type="ECO:0000313" key="7">
    <source>
        <dbReference type="EMBL" id="WIA12283.1"/>
    </source>
</evidence>
<dbReference type="InterPro" id="IPR011989">
    <property type="entry name" value="ARM-like"/>
</dbReference>
<feature type="compositionally biased region" description="Basic residues" evidence="4">
    <location>
        <begin position="1381"/>
        <end position="1390"/>
    </location>
</feature>
<feature type="compositionally biased region" description="Acidic residues" evidence="4">
    <location>
        <begin position="678"/>
        <end position="688"/>
    </location>
</feature>
<dbReference type="InterPro" id="IPR057860">
    <property type="entry name" value="HEAT_RRP12_N"/>
</dbReference>
<feature type="compositionally biased region" description="Basic residues" evidence="4">
    <location>
        <begin position="1210"/>
        <end position="1221"/>
    </location>
</feature>
<keyword evidence="3" id="KW-0539">Nucleus</keyword>
<proteinExistence type="inferred from homology"/>
<keyword evidence="8" id="KW-1185">Reference proteome</keyword>
<dbReference type="Pfam" id="PF08161">
    <property type="entry name" value="RRP12_HEAT"/>
    <property type="match status" value="1"/>
</dbReference>
<feature type="region of interest" description="Disordered" evidence="4">
    <location>
        <begin position="1283"/>
        <end position="1319"/>
    </location>
</feature>
<evidence type="ECO:0000313" key="8">
    <source>
        <dbReference type="Proteomes" id="UP001244341"/>
    </source>
</evidence>
<reference evidence="7 8" key="1">
    <citation type="submission" date="2023-05" db="EMBL/GenBank/DDBJ databases">
        <title>A 100% complete, gapless, phased diploid assembly of the Scenedesmus obliquus UTEX 3031 genome.</title>
        <authorList>
            <person name="Biondi T.C."/>
            <person name="Hanschen E.R."/>
            <person name="Kwon T."/>
            <person name="Eng W."/>
            <person name="Kruse C.P.S."/>
            <person name="Koehler S.I."/>
            <person name="Kunde Y."/>
            <person name="Gleasner C.D."/>
            <person name="You Mak K.T."/>
            <person name="Polle J."/>
            <person name="Hovde B.T."/>
            <person name="Starkenburg S.R."/>
        </authorList>
    </citation>
    <scope>NUCLEOTIDE SEQUENCE [LARGE SCALE GENOMIC DNA]</scope>
    <source>
        <strain evidence="7 8">DOE0152z</strain>
    </source>
</reference>
<feature type="region of interest" description="Disordered" evidence="4">
    <location>
        <begin position="1027"/>
        <end position="1067"/>
    </location>
</feature>
<protein>
    <recommendedName>
        <fullName evidence="9">Ribosomal RNA-processing protein 12-like conserved domain-containing protein</fullName>
    </recommendedName>
</protein>
<dbReference type="InterPro" id="IPR016024">
    <property type="entry name" value="ARM-type_fold"/>
</dbReference>
<dbReference type="InterPro" id="IPR052087">
    <property type="entry name" value="RRP12"/>
</dbReference>
<accession>A0ABY8TT18</accession>
<dbReference type="PANTHER" id="PTHR48287:SF1">
    <property type="entry name" value="ARM REPEAT SUPERFAMILY PROTEIN"/>
    <property type="match status" value="1"/>
</dbReference>
<evidence type="ECO:0000259" key="5">
    <source>
        <dbReference type="Pfam" id="PF08161"/>
    </source>
</evidence>
<feature type="compositionally biased region" description="Acidic residues" evidence="4">
    <location>
        <begin position="698"/>
        <end position="708"/>
    </location>
</feature>
<feature type="region of interest" description="Disordered" evidence="4">
    <location>
        <begin position="1525"/>
        <end position="1545"/>
    </location>
</feature>
<dbReference type="EMBL" id="CP126210">
    <property type="protein sequence ID" value="WIA12283.1"/>
    <property type="molecule type" value="Genomic_DNA"/>
</dbReference>
<dbReference type="Gene3D" id="1.25.10.10">
    <property type="entry name" value="Leucine-rich Repeat Variant"/>
    <property type="match status" value="1"/>
</dbReference>
<feature type="domain" description="RRP12 N-terminal HEAT" evidence="6">
    <location>
        <begin position="4"/>
        <end position="278"/>
    </location>
</feature>
<gene>
    <name evidence="7" type="ORF">OEZ85_012341</name>
</gene>
<feature type="region of interest" description="Disordered" evidence="4">
    <location>
        <begin position="1441"/>
        <end position="1490"/>
    </location>
</feature>
<evidence type="ECO:0008006" key="9">
    <source>
        <dbReference type="Google" id="ProtNLM"/>
    </source>
</evidence>
<evidence type="ECO:0000256" key="3">
    <source>
        <dbReference type="ARBA" id="ARBA00023242"/>
    </source>
</evidence>
<feature type="compositionally biased region" description="Basic and acidic residues" evidence="4">
    <location>
        <begin position="1298"/>
        <end position="1307"/>
    </location>
</feature>
<comment type="similarity">
    <text evidence="2">Belongs to the RRP12 family.</text>
</comment>
<organism evidence="7 8">
    <name type="scientific">Tetradesmus obliquus</name>
    <name type="common">Green alga</name>
    <name type="synonym">Acutodesmus obliquus</name>
    <dbReference type="NCBI Taxonomy" id="3088"/>
    <lineage>
        <taxon>Eukaryota</taxon>
        <taxon>Viridiplantae</taxon>
        <taxon>Chlorophyta</taxon>
        <taxon>core chlorophytes</taxon>
        <taxon>Chlorophyceae</taxon>
        <taxon>CS clade</taxon>
        <taxon>Sphaeropleales</taxon>
        <taxon>Scenedesmaceae</taxon>
        <taxon>Tetradesmus</taxon>
    </lineage>
</organism>
<evidence type="ECO:0000256" key="1">
    <source>
        <dbReference type="ARBA" id="ARBA00004123"/>
    </source>
</evidence>
<feature type="domain" description="RRP12 HEAT" evidence="5">
    <location>
        <begin position="361"/>
        <end position="643"/>
    </location>
</feature>
<feature type="compositionally biased region" description="Low complexity" evidence="4">
    <location>
        <begin position="1241"/>
        <end position="1254"/>
    </location>
</feature>
<feature type="compositionally biased region" description="Low complexity" evidence="4">
    <location>
        <begin position="1283"/>
        <end position="1297"/>
    </location>
</feature>
<dbReference type="Pfam" id="PF25772">
    <property type="entry name" value="HEAT_RRP12_N"/>
    <property type="match status" value="1"/>
</dbReference>
<dbReference type="InterPro" id="IPR012978">
    <property type="entry name" value="HEAT_RRP12"/>
</dbReference>
<evidence type="ECO:0000256" key="2">
    <source>
        <dbReference type="ARBA" id="ARBA00007690"/>
    </source>
</evidence>
<comment type="subcellular location">
    <subcellularLocation>
        <location evidence="1">Nucleus</location>
    </subcellularLocation>
</comment>
<feature type="region of interest" description="Disordered" evidence="4">
    <location>
        <begin position="671"/>
        <end position="723"/>
    </location>
</feature>
<feature type="region of interest" description="Disordered" evidence="4">
    <location>
        <begin position="1210"/>
        <end position="1254"/>
    </location>
</feature>
<evidence type="ECO:0000256" key="4">
    <source>
        <dbReference type="SAM" id="MobiDB-lite"/>
    </source>
</evidence>
<feature type="region of interest" description="Disordered" evidence="4">
    <location>
        <begin position="1380"/>
        <end position="1406"/>
    </location>
</feature>
<dbReference type="SUPFAM" id="SSF48371">
    <property type="entry name" value="ARM repeat"/>
    <property type="match status" value="1"/>
</dbReference>
<evidence type="ECO:0000259" key="6">
    <source>
        <dbReference type="Pfam" id="PF25772"/>
    </source>
</evidence>
<feature type="compositionally biased region" description="Basic residues" evidence="4">
    <location>
        <begin position="1532"/>
        <end position="1545"/>
    </location>
</feature>
<dbReference type="Proteomes" id="UP001244341">
    <property type="component" value="Chromosome 3b"/>
</dbReference>
<name>A0ABY8TT18_TETOB</name>
<sequence length="1545" mass="158097">MDSSSADGGIVAEMRGRHGHSAQPESQQVLAVLQAVLEVIAAESMSATPTTIFAALMSALERPDAQSSPATALAMCTLLGTALSRVPNGVLRSKFVGSVQLLGRLVEQHRQQAAAAKAGLMCLGQVLAAVEPGAWPAAAPGFQLLLSFLTDARPKVRKRAQSSVSEVLAALQGSPASLAAASEAVVAVCKAVLPGPSAAARAAAAASNKQRAAAEAAIAAAVSDVLHLLAALKTCAPLMAGASLPSLSEQLVKLYGLRQPLLSRHTSEVLGALAGSGSSHMGPQQLQQLLALLIDGEASSLLAGAGSGLGGASGAAGGDQLSAMARLLESGLGRLSELAPEAAGKLLPKVVHLLVPLLAAEQDGVRYNASGALQSLLESCLTPSLVAALQQQGGSSSSSSSRGGMSPLTSLVAAVASGLGARYQEAWGLALPVAGVLCEKLAAGGAAAAAAPAVAALGQICAGLADEAEQNDAAMDVEGEGAGKASSSSYAHAAEAAMGVAIRSLGPQVVLEVLPLQIHEGLAGTAEARTWLLPALRKHVRGSQLGFWASHLGPLAKQMGAAAAAASQAGRKSTAVACHALELQLWGCLQAFAAWPTDAAEAYEGMAPDLAAVFHTREDLRGNVATVLVRLCKQARAVALAAAQGSVEASPKTLAAIQALGLVSGAAAAIPGAGKGEDEADEAAEDGEQQQQQQQQEGSEDEDDEEEYGQQQQQQGSRAAGIAGRRRRSILSVDADVGPDAASAAPAAFTADVALGQLLALRASSLKWLRLMCKVFIELPAESRSHVGEALAATASVADPQELAGLFRLALQKYGKIARDAAAEVPPPDPILDGGGSPEERQASFLELALCLAGGLPDAALDPLFAACRQHVLGGSSLLQKRCYRVLAYLAAARPQWLQAHLGQLLELLLLGSAAALSPAKRYRLRCLQPLILLLDTTPCPALPGLVDAATGAELVPGGAALAAAAAAVPGRSERQAAEQRRVALAQLLVGELVLATKEVNKKTRTAAYQLIVDIAHELDEARPLSLNPGDSLSLNPADSDADDASSDDMDYGDDAQKQMRGGRGSKPASGGLLDFVNAVMGGLVGSSPHMQSAAVLALARLSFEFAGQLEGVVGRLLPAVLLLLRSQSREVIKAVLGFIKVCAMRMPVDLLMIWLPQILEGMLLWADDSKNKFRLKIRVIVERLVRRCGYEAVASACPPGDAKLLSHIRKQASRKERRKAQGSEGGSQADAAEFDRRSQRSAGSAARSVAGRTARASEWGHTAIFSEDGDAATQAAGHAAGYAARGGPAGSAAARSRFGDRPDGRRGGSGVRLAGDGAADDPLDLLEAATARQLVRSAAGNAAGGRGAGGAAAAAAAEFPRGDDGRMLIKEEKDEFGHISARRAGKRKRGNAEEQFGGFGDEDDSDMEDMKGFAGLAAAVKSVANANSVKFAPSIAASLGNRSTASKKSAGGRSEGGRSSGGKGSQHSGERFRAKGSASGDVKGKGGGIDPYAYWQFDRKMLNRRRGKQVEASKGLGGVVAGAQAGALKGAKAKRAANAKRARR</sequence>
<dbReference type="PANTHER" id="PTHR48287">
    <property type="entry name" value="ARM REPEAT SUPERFAMILY PROTEIN"/>
    <property type="match status" value="1"/>
</dbReference>
<feature type="compositionally biased region" description="Low complexity" evidence="4">
    <location>
        <begin position="709"/>
        <end position="721"/>
    </location>
</feature>
<feature type="compositionally biased region" description="Acidic residues" evidence="4">
    <location>
        <begin position="1040"/>
        <end position="1054"/>
    </location>
</feature>